<reference evidence="2 3" key="1">
    <citation type="submission" date="2016-11" db="EMBL/GenBank/DDBJ databases">
        <authorList>
            <person name="Jaros S."/>
            <person name="Januszkiewicz K."/>
            <person name="Wedrychowicz H."/>
        </authorList>
    </citation>
    <scope>NUCLEOTIDE SEQUENCE [LARGE SCALE GENOMIC DNA]</scope>
    <source>
        <strain evidence="2 3">DSM 26910</strain>
    </source>
</reference>
<keyword evidence="1" id="KW-0732">Signal</keyword>
<evidence type="ECO:0000313" key="2">
    <source>
        <dbReference type="EMBL" id="SHF46900.1"/>
    </source>
</evidence>
<proteinExistence type="predicted"/>
<dbReference type="STRING" id="1484053.SAMN05444274_105339"/>
<organism evidence="2 3">
    <name type="scientific">Mariniphaga anaerophila</name>
    <dbReference type="NCBI Taxonomy" id="1484053"/>
    <lineage>
        <taxon>Bacteria</taxon>
        <taxon>Pseudomonadati</taxon>
        <taxon>Bacteroidota</taxon>
        <taxon>Bacteroidia</taxon>
        <taxon>Marinilabiliales</taxon>
        <taxon>Prolixibacteraceae</taxon>
        <taxon>Mariniphaga</taxon>
    </lineage>
</organism>
<sequence>MKKLFLGLVVLMLAVAVSAKDKGEKTNTDMESTAAVALTGTVYDSDSGETLVGVEVQLEGTTEKAYTDFDGKFTFENVKPGDCKIVANYISYNKATETLKLDGKKNEVKIQLKNSN</sequence>
<feature type="chain" id="PRO_5009909159" evidence="1">
    <location>
        <begin position="20"/>
        <end position="116"/>
    </location>
</feature>
<dbReference type="Proteomes" id="UP000184164">
    <property type="component" value="Unassembled WGS sequence"/>
</dbReference>
<evidence type="ECO:0000256" key="1">
    <source>
        <dbReference type="SAM" id="SignalP"/>
    </source>
</evidence>
<evidence type="ECO:0000313" key="3">
    <source>
        <dbReference type="Proteomes" id="UP000184164"/>
    </source>
</evidence>
<dbReference type="InterPro" id="IPR008969">
    <property type="entry name" value="CarboxyPept-like_regulatory"/>
</dbReference>
<dbReference type="AlphaFoldDB" id="A0A1M5BWZ0"/>
<dbReference type="RefSeq" id="WP_073002232.1">
    <property type="nucleotide sequence ID" value="NZ_FQUM01000005.1"/>
</dbReference>
<dbReference type="Pfam" id="PF13715">
    <property type="entry name" value="CarbopepD_reg_2"/>
    <property type="match status" value="1"/>
</dbReference>
<protein>
    <submittedName>
        <fullName evidence="2">CarboxypepD_reg-like domain-containing protein</fullName>
    </submittedName>
</protein>
<dbReference type="SUPFAM" id="SSF49464">
    <property type="entry name" value="Carboxypeptidase regulatory domain-like"/>
    <property type="match status" value="1"/>
</dbReference>
<feature type="signal peptide" evidence="1">
    <location>
        <begin position="1"/>
        <end position="19"/>
    </location>
</feature>
<name>A0A1M5BWZ0_9BACT</name>
<gene>
    <name evidence="2" type="ORF">SAMN05444274_105339</name>
</gene>
<dbReference type="EMBL" id="FQUM01000005">
    <property type="protein sequence ID" value="SHF46900.1"/>
    <property type="molecule type" value="Genomic_DNA"/>
</dbReference>
<dbReference type="OrthoDB" id="603275at2"/>
<keyword evidence="3" id="KW-1185">Reference proteome</keyword>
<accession>A0A1M5BWZ0</accession>
<dbReference type="Gene3D" id="2.60.40.1120">
    <property type="entry name" value="Carboxypeptidase-like, regulatory domain"/>
    <property type="match status" value="1"/>
</dbReference>